<protein>
    <submittedName>
        <fullName evidence="1">Uncharacterized protein</fullName>
    </submittedName>
</protein>
<sequence length="41" mass="4844">MCANVGIHRCHEIFQTHLYLSSHMINDGSFWWLCVNHFPPT</sequence>
<reference evidence="1" key="1">
    <citation type="submission" date="2018-02" db="EMBL/GenBank/DDBJ databases">
        <title>Rhizophora mucronata_Transcriptome.</title>
        <authorList>
            <person name="Meera S.P."/>
            <person name="Sreeshan A."/>
            <person name="Augustine A."/>
        </authorList>
    </citation>
    <scope>NUCLEOTIDE SEQUENCE</scope>
    <source>
        <tissue evidence="1">Leaf</tissue>
    </source>
</reference>
<name>A0A2P2Q3H0_RHIMU</name>
<accession>A0A2P2Q3H0</accession>
<dbReference type="EMBL" id="GGEC01080979">
    <property type="protein sequence ID" value="MBX61463.1"/>
    <property type="molecule type" value="Transcribed_RNA"/>
</dbReference>
<dbReference type="AlphaFoldDB" id="A0A2P2Q3H0"/>
<organism evidence="1">
    <name type="scientific">Rhizophora mucronata</name>
    <name type="common">Asiatic mangrove</name>
    <dbReference type="NCBI Taxonomy" id="61149"/>
    <lineage>
        <taxon>Eukaryota</taxon>
        <taxon>Viridiplantae</taxon>
        <taxon>Streptophyta</taxon>
        <taxon>Embryophyta</taxon>
        <taxon>Tracheophyta</taxon>
        <taxon>Spermatophyta</taxon>
        <taxon>Magnoliopsida</taxon>
        <taxon>eudicotyledons</taxon>
        <taxon>Gunneridae</taxon>
        <taxon>Pentapetalae</taxon>
        <taxon>rosids</taxon>
        <taxon>fabids</taxon>
        <taxon>Malpighiales</taxon>
        <taxon>Rhizophoraceae</taxon>
        <taxon>Rhizophora</taxon>
    </lineage>
</organism>
<proteinExistence type="predicted"/>
<evidence type="ECO:0000313" key="1">
    <source>
        <dbReference type="EMBL" id="MBX61463.1"/>
    </source>
</evidence>